<keyword evidence="4" id="KW-1185">Reference proteome</keyword>
<protein>
    <submittedName>
        <fullName evidence="3">Glycosyltransferase</fullName>
        <ecNumber evidence="3">2.4.-.-</ecNumber>
    </submittedName>
</protein>
<evidence type="ECO:0000313" key="4">
    <source>
        <dbReference type="Proteomes" id="UP000667802"/>
    </source>
</evidence>
<feature type="domain" description="Glycosyl transferase family 1" evidence="1">
    <location>
        <begin position="200"/>
        <end position="363"/>
    </location>
</feature>
<dbReference type="AlphaFoldDB" id="A0AAP5I2I1"/>
<keyword evidence="3" id="KW-0808">Transferase</keyword>
<sequence length="400" mass="45916">MTKLLIILPSTQRGGTEEYALTIASAAVKNGWDVHAAFPEITTTATLVQTFEEKDVYYHSLNISEVNNYRFKTLKYILQLFKTLILLFKIQPDVVQINLPGFDCCFGSILACGWLRIPTLVVFHLFLDRAYFSEHKLKLYAWARARNQQWTAVSEYNRRLVSESFRIPSNEVLLIYNGVNTKEVDNKNKSEGIVDIRYQLRQEIGVPQNSILVLTVGRLHSQKGHKDLIPTIPYLIKDFPDLRFIWVGDGEEKENLVNQVRRYGVEDKVFFLGYRSDVSRLLKSADLFVFPTHFEGLPLAVLESMANNLPIITTEAASIPEVIEDKVHGLLCKIGDSCDLLEALRWALEHPDKMKQMSINAKLRVQEFSEDRMVQETLSILQKLSYTFPKISQSVVKHEF</sequence>
<keyword evidence="3" id="KW-0328">Glycosyltransferase</keyword>
<dbReference type="Proteomes" id="UP000667802">
    <property type="component" value="Unassembled WGS sequence"/>
</dbReference>
<comment type="caution">
    <text evidence="3">The sequence shown here is derived from an EMBL/GenBank/DDBJ whole genome shotgun (WGS) entry which is preliminary data.</text>
</comment>
<feature type="domain" description="Glycosyltransferase subfamily 4-like N-terminal" evidence="2">
    <location>
        <begin position="14"/>
        <end position="182"/>
    </location>
</feature>
<proteinExistence type="predicted"/>
<dbReference type="SUPFAM" id="SSF53756">
    <property type="entry name" value="UDP-Glycosyltransferase/glycogen phosphorylase"/>
    <property type="match status" value="1"/>
</dbReference>
<dbReference type="Gene3D" id="3.40.50.2000">
    <property type="entry name" value="Glycogen Phosphorylase B"/>
    <property type="match status" value="2"/>
</dbReference>
<reference evidence="4" key="1">
    <citation type="journal article" date="2021" name="Science">
        <title>Hunting the eagle killer: A cyanobacterial neurotoxin causes vacuolar myelinopathy.</title>
        <authorList>
            <person name="Breinlinger S."/>
            <person name="Phillips T.J."/>
            <person name="Haram B.N."/>
            <person name="Mares J."/>
            <person name="Martinez Yerena J.A."/>
            <person name="Hrouzek P."/>
            <person name="Sobotka R."/>
            <person name="Henderson W.M."/>
            <person name="Schmieder P."/>
            <person name="Williams S.M."/>
            <person name="Lauderdale J.D."/>
            <person name="Wilde H.D."/>
            <person name="Gerrin W."/>
            <person name="Kust A."/>
            <person name="Washington J.W."/>
            <person name="Wagner C."/>
            <person name="Geier B."/>
            <person name="Liebeke M."/>
            <person name="Enke H."/>
            <person name="Niedermeyer T.H.J."/>
            <person name="Wilde S.B."/>
        </authorList>
    </citation>
    <scope>NUCLEOTIDE SEQUENCE [LARGE SCALE GENOMIC DNA]</scope>
    <source>
        <strain evidence="4">Thurmond2011</strain>
    </source>
</reference>
<gene>
    <name evidence="3" type="ORF">G7B40_003215</name>
</gene>
<dbReference type="PANTHER" id="PTHR12526">
    <property type="entry name" value="GLYCOSYLTRANSFERASE"/>
    <property type="match status" value="1"/>
</dbReference>
<dbReference type="EC" id="2.4.-.-" evidence="3"/>
<organism evidence="3 4">
    <name type="scientific">Aetokthonos hydrillicola Thurmond2011</name>
    <dbReference type="NCBI Taxonomy" id="2712845"/>
    <lineage>
        <taxon>Bacteria</taxon>
        <taxon>Bacillati</taxon>
        <taxon>Cyanobacteriota</taxon>
        <taxon>Cyanophyceae</taxon>
        <taxon>Nostocales</taxon>
        <taxon>Hapalosiphonaceae</taxon>
        <taxon>Aetokthonos</taxon>
    </lineage>
</organism>
<dbReference type="RefSeq" id="WP_208339786.1">
    <property type="nucleotide sequence ID" value="NZ_CAWQFN010000570.1"/>
</dbReference>
<dbReference type="Pfam" id="PF00534">
    <property type="entry name" value="Glycos_transf_1"/>
    <property type="match status" value="1"/>
</dbReference>
<dbReference type="Pfam" id="PF13439">
    <property type="entry name" value="Glyco_transf_4"/>
    <property type="match status" value="1"/>
</dbReference>
<accession>A0AAP5I2I1</accession>
<dbReference type="GO" id="GO:0016757">
    <property type="term" value="F:glycosyltransferase activity"/>
    <property type="evidence" value="ECO:0007669"/>
    <property type="project" value="UniProtKB-KW"/>
</dbReference>
<name>A0AAP5I2I1_9CYAN</name>
<evidence type="ECO:0000313" key="3">
    <source>
        <dbReference type="EMBL" id="MDR9893594.1"/>
    </source>
</evidence>
<evidence type="ECO:0000259" key="2">
    <source>
        <dbReference type="Pfam" id="PF13439"/>
    </source>
</evidence>
<dbReference type="InterPro" id="IPR001296">
    <property type="entry name" value="Glyco_trans_1"/>
</dbReference>
<dbReference type="PANTHER" id="PTHR12526:SF638">
    <property type="entry name" value="SPORE COAT PROTEIN SA"/>
    <property type="match status" value="1"/>
</dbReference>
<dbReference type="InterPro" id="IPR028098">
    <property type="entry name" value="Glyco_trans_4-like_N"/>
</dbReference>
<dbReference type="EMBL" id="JAALHA020000001">
    <property type="protein sequence ID" value="MDR9893594.1"/>
    <property type="molecule type" value="Genomic_DNA"/>
</dbReference>
<evidence type="ECO:0000259" key="1">
    <source>
        <dbReference type="Pfam" id="PF00534"/>
    </source>
</evidence>